<comment type="caution">
    <text evidence="1">The sequence shown here is derived from an EMBL/GenBank/DDBJ whole genome shotgun (WGS) entry which is preliminary data.</text>
</comment>
<proteinExistence type="predicted"/>
<accession>A0A1F5LFJ5</accession>
<dbReference type="RefSeq" id="XP_022487427.1">
    <property type="nucleotide sequence ID" value="XM_022632757.1"/>
</dbReference>
<protein>
    <submittedName>
        <fullName evidence="1">Uncharacterized protein</fullName>
    </submittedName>
</protein>
<name>A0A1F5LFJ5_PENAI</name>
<gene>
    <name evidence="1" type="ORF">PENARI_c011G11730</name>
</gene>
<dbReference type="EMBL" id="LXJU01000011">
    <property type="protein sequence ID" value="OGE51984.1"/>
    <property type="molecule type" value="Genomic_DNA"/>
</dbReference>
<sequence>MSPISEKSPKFVNYMENVPAPYHHAQMAYSRDGLSCAMIAWMIDIDTRATTKKREFQRTFQKLCLYIKHLEGIMNTNKIRHTPYTADEAVRNINRARQNFGSLVEAKFMDNAPFPITAPIDNETELNNTVSDAQTL</sequence>
<dbReference type="Proteomes" id="UP000177622">
    <property type="component" value="Unassembled WGS sequence"/>
</dbReference>
<evidence type="ECO:0000313" key="1">
    <source>
        <dbReference type="EMBL" id="OGE51984.1"/>
    </source>
</evidence>
<keyword evidence="2" id="KW-1185">Reference proteome</keyword>
<dbReference type="GeneID" id="34577491"/>
<dbReference type="AlphaFoldDB" id="A0A1F5LFJ5"/>
<dbReference type="OrthoDB" id="4335342at2759"/>
<organism evidence="1 2">
    <name type="scientific">Penicillium arizonense</name>
    <dbReference type="NCBI Taxonomy" id="1835702"/>
    <lineage>
        <taxon>Eukaryota</taxon>
        <taxon>Fungi</taxon>
        <taxon>Dikarya</taxon>
        <taxon>Ascomycota</taxon>
        <taxon>Pezizomycotina</taxon>
        <taxon>Eurotiomycetes</taxon>
        <taxon>Eurotiomycetidae</taxon>
        <taxon>Eurotiales</taxon>
        <taxon>Aspergillaceae</taxon>
        <taxon>Penicillium</taxon>
    </lineage>
</organism>
<reference evidence="1 2" key="1">
    <citation type="journal article" date="2016" name="Sci. Rep.">
        <title>Penicillium arizonense, a new, genome sequenced fungal species, reveals a high chemical diversity in secreted metabolites.</title>
        <authorList>
            <person name="Grijseels S."/>
            <person name="Nielsen J.C."/>
            <person name="Randelovic M."/>
            <person name="Nielsen J."/>
            <person name="Nielsen K.F."/>
            <person name="Workman M."/>
            <person name="Frisvad J.C."/>
        </authorList>
    </citation>
    <scope>NUCLEOTIDE SEQUENCE [LARGE SCALE GENOMIC DNA]</scope>
    <source>
        <strain evidence="1 2">CBS 141311</strain>
    </source>
</reference>
<evidence type="ECO:0000313" key="2">
    <source>
        <dbReference type="Proteomes" id="UP000177622"/>
    </source>
</evidence>